<protein>
    <submittedName>
        <fullName evidence="1">Uncharacterized protein</fullName>
    </submittedName>
</protein>
<evidence type="ECO:0000313" key="2">
    <source>
        <dbReference type="Proteomes" id="UP000703269"/>
    </source>
</evidence>
<dbReference type="EMBL" id="BPQB01000037">
    <property type="protein sequence ID" value="GJE94063.1"/>
    <property type="molecule type" value="Genomic_DNA"/>
</dbReference>
<dbReference type="Proteomes" id="UP000703269">
    <property type="component" value="Unassembled WGS sequence"/>
</dbReference>
<dbReference type="AlphaFoldDB" id="A0A9P3LGQ6"/>
<reference evidence="1 2" key="1">
    <citation type="submission" date="2021-08" db="EMBL/GenBank/DDBJ databases">
        <title>Draft Genome Sequence of Phanerochaete sordida strain YK-624.</title>
        <authorList>
            <person name="Mori T."/>
            <person name="Dohra H."/>
            <person name="Suzuki T."/>
            <person name="Kawagishi H."/>
            <person name="Hirai H."/>
        </authorList>
    </citation>
    <scope>NUCLEOTIDE SEQUENCE [LARGE SCALE GENOMIC DNA]</scope>
    <source>
        <strain evidence="1 2">YK-624</strain>
    </source>
</reference>
<comment type="caution">
    <text evidence="1">The sequence shown here is derived from an EMBL/GenBank/DDBJ whole genome shotgun (WGS) entry which is preliminary data.</text>
</comment>
<evidence type="ECO:0000313" key="1">
    <source>
        <dbReference type="EMBL" id="GJE94063.1"/>
    </source>
</evidence>
<gene>
    <name evidence="1" type="ORF">PsYK624_102310</name>
</gene>
<keyword evidence="2" id="KW-1185">Reference proteome</keyword>
<organism evidence="1 2">
    <name type="scientific">Phanerochaete sordida</name>
    <dbReference type="NCBI Taxonomy" id="48140"/>
    <lineage>
        <taxon>Eukaryota</taxon>
        <taxon>Fungi</taxon>
        <taxon>Dikarya</taxon>
        <taxon>Basidiomycota</taxon>
        <taxon>Agaricomycotina</taxon>
        <taxon>Agaricomycetes</taxon>
        <taxon>Polyporales</taxon>
        <taxon>Phanerochaetaceae</taxon>
        <taxon>Phanerochaete</taxon>
    </lineage>
</organism>
<accession>A0A9P3LGQ6</accession>
<sequence>MAPACLCFQRFQFAEPVLADGGMKDEEVFELLQKVTNREVSVEAVRRFLTVEEVENAVPKRPEGVRYLSEYSAKKEGMQKSKRGLHGSG</sequence>
<proteinExistence type="predicted"/>
<name>A0A9P3LGQ6_9APHY</name>